<dbReference type="Gene3D" id="3.40.50.720">
    <property type="entry name" value="NAD(P)-binding Rossmann-like Domain"/>
    <property type="match status" value="1"/>
</dbReference>
<dbReference type="Pfam" id="PF01370">
    <property type="entry name" value="Epimerase"/>
    <property type="match status" value="1"/>
</dbReference>
<dbReference type="EMBL" id="CP028136">
    <property type="protein sequence ID" value="AVR45235.1"/>
    <property type="molecule type" value="Genomic_DNA"/>
</dbReference>
<dbReference type="InterPro" id="IPR001509">
    <property type="entry name" value="Epimerase_deHydtase"/>
</dbReference>
<dbReference type="GO" id="GO:0005737">
    <property type="term" value="C:cytoplasm"/>
    <property type="evidence" value="ECO:0007669"/>
    <property type="project" value="TreeGrafter"/>
</dbReference>
<dbReference type="KEGG" id="grs:C7S20_08100"/>
<accession>A0A2R3Z4P5</accession>
<dbReference type="PANTHER" id="PTHR48079:SF6">
    <property type="entry name" value="NAD(P)-BINDING DOMAIN-CONTAINING PROTEIN-RELATED"/>
    <property type="match status" value="1"/>
</dbReference>
<dbReference type="InterPro" id="IPR036291">
    <property type="entry name" value="NAD(P)-bd_dom_sf"/>
</dbReference>
<dbReference type="PANTHER" id="PTHR48079">
    <property type="entry name" value="PROTEIN YEEZ"/>
    <property type="match status" value="1"/>
</dbReference>
<sequence length="339" mass="38504">MILVTGGTGLVGAHLLFELTRKYDTIRATKRHSSDLQAVRKVFAYYTTAAEADLLFEKIEWITADINDIPALTEAFKEISIVYHCAALISFDPSDEKKLRRINIEGTANIVNFCIANNIKKLCYVSSVAALGSIPKQDMTDEKLNWNPEENHNDYAISKYGAEIEVWRGSQEGLEVVIVNPGIILGPGFWNNGSGEIFSRIDKGLKYHFPKVSGFVGVQDVVKAMITLTESEISNEKFILVSENLSFETVLKNVARYIHKPEPHKRLKKWMIATGWIFQKIGSWFGRKQEITRESINGLYENNFYDNSKIKQAIDLKFTPINKVLKETAEIYLQEKTKE</sequence>
<dbReference type="AlphaFoldDB" id="A0A2R3Z4P5"/>
<evidence type="ECO:0000259" key="1">
    <source>
        <dbReference type="Pfam" id="PF01370"/>
    </source>
</evidence>
<feature type="domain" description="NAD-dependent epimerase/dehydratase" evidence="1">
    <location>
        <begin position="2"/>
        <end position="231"/>
    </location>
</feature>
<evidence type="ECO:0000313" key="3">
    <source>
        <dbReference type="Proteomes" id="UP000241507"/>
    </source>
</evidence>
<dbReference type="OrthoDB" id="596910at2"/>
<keyword evidence="3" id="KW-1185">Reference proteome</keyword>
<dbReference type="SUPFAM" id="SSF51735">
    <property type="entry name" value="NAD(P)-binding Rossmann-fold domains"/>
    <property type="match status" value="1"/>
</dbReference>
<dbReference type="Proteomes" id="UP000241507">
    <property type="component" value="Chromosome"/>
</dbReference>
<gene>
    <name evidence="2" type="ORF">C7S20_08100</name>
</gene>
<organism evidence="2 3">
    <name type="scientific">Christiangramia fulva</name>
    <dbReference type="NCBI Taxonomy" id="2126553"/>
    <lineage>
        <taxon>Bacteria</taxon>
        <taxon>Pseudomonadati</taxon>
        <taxon>Bacteroidota</taxon>
        <taxon>Flavobacteriia</taxon>
        <taxon>Flavobacteriales</taxon>
        <taxon>Flavobacteriaceae</taxon>
        <taxon>Christiangramia</taxon>
    </lineage>
</organism>
<protein>
    <submittedName>
        <fullName evidence="2">NAD-dependent epimerase</fullName>
    </submittedName>
</protein>
<reference evidence="3" key="1">
    <citation type="submission" date="2018-03" db="EMBL/GenBank/DDBJ databases">
        <title>Gramella fulva sp. nov., isolated from a dry surface of tidal flat.</title>
        <authorList>
            <person name="Hwang S.H."/>
            <person name="Hwang W.M."/>
            <person name="Kang K."/>
            <person name="Ahn T.-Y."/>
        </authorList>
    </citation>
    <scope>NUCLEOTIDE SEQUENCE [LARGE SCALE GENOMIC DNA]</scope>
    <source>
        <strain evidence="3">SH35</strain>
    </source>
</reference>
<dbReference type="InterPro" id="IPR051783">
    <property type="entry name" value="NAD(P)-dependent_oxidoreduct"/>
</dbReference>
<dbReference type="GO" id="GO:0004029">
    <property type="term" value="F:aldehyde dehydrogenase (NAD+) activity"/>
    <property type="evidence" value="ECO:0007669"/>
    <property type="project" value="TreeGrafter"/>
</dbReference>
<dbReference type="RefSeq" id="WP_107012013.1">
    <property type="nucleotide sequence ID" value="NZ_CP028136.1"/>
</dbReference>
<evidence type="ECO:0000313" key="2">
    <source>
        <dbReference type="EMBL" id="AVR45235.1"/>
    </source>
</evidence>
<name>A0A2R3Z4P5_9FLAO</name>
<proteinExistence type="predicted"/>